<dbReference type="InterPro" id="IPR051599">
    <property type="entry name" value="Cell_Envelope_Assoc"/>
</dbReference>
<evidence type="ECO:0000313" key="3">
    <source>
        <dbReference type="EMBL" id="MFC7298209.1"/>
    </source>
</evidence>
<protein>
    <submittedName>
        <fullName evidence="3">YdcF family protein</fullName>
    </submittedName>
</protein>
<reference evidence="4" key="1">
    <citation type="journal article" date="2019" name="Int. J. Syst. Evol. Microbiol.">
        <title>The Global Catalogue of Microorganisms (GCM) 10K type strain sequencing project: providing services to taxonomists for standard genome sequencing and annotation.</title>
        <authorList>
            <consortium name="The Broad Institute Genomics Platform"/>
            <consortium name="The Broad Institute Genome Sequencing Center for Infectious Disease"/>
            <person name="Wu L."/>
            <person name="Ma J."/>
        </authorList>
    </citation>
    <scope>NUCLEOTIDE SEQUENCE [LARGE SCALE GENOMIC DNA]</scope>
    <source>
        <strain evidence="4">CCUG 36956</strain>
    </source>
</reference>
<organism evidence="3 4">
    <name type="scientific">Herminiimonas aquatilis</name>
    <dbReference type="NCBI Taxonomy" id="345342"/>
    <lineage>
        <taxon>Bacteria</taxon>
        <taxon>Pseudomonadati</taxon>
        <taxon>Pseudomonadota</taxon>
        <taxon>Betaproteobacteria</taxon>
        <taxon>Burkholderiales</taxon>
        <taxon>Oxalobacteraceae</taxon>
        <taxon>Herminiimonas</taxon>
    </lineage>
</organism>
<comment type="caution">
    <text evidence="3">The sequence shown here is derived from an EMBL/GenBank/DDBJ whole genome shotgun (WGS) entry which is preliminary data.</text>
</comment>
<dbReference type="EMBL" id="JBHTCC010000001">
    <property type="protein sequence ID" value="MFC7298209.1"/>
    <property type="molecule type" value="Genomic_DNA"/>
</dbReference>
<evidence type="ECO:0000259" key="2">
    <source>
        <dbReference type="Pfam" id="PF02698"/>
    </source>
</evidence>
<name>A0ABW2J4T6_9BURK</name>
<dbReference type="PANTHER" id="PTHR30336">
    <property type="entry name" value="INNER MEMBRANE PROTEIN, PROBABLE PERMEASE"/>
    <property type="match status" value="1"/>
</dbReference>
<sequence>MSFSWLMNATMGAFLLPPLNLILMCGLGLWMRRRWPRLGLGVSIVALVVLTLISTRFGASLFITPLERLNPPLLLPKDANAQAIVVLGGGRIAAAPEYGGQDIPSSATLQRIRYAATLQRETALPVLVTGGQPEGALASEASIMARVLQEDFSVPVRWIEGASNNTAENAQYSFRILHAAGVRRILLVTDALHMQRAKLVFEQMGLEVIPAPTIFISTMRSTPADFLPMSLHNASYAMHEWLGLAWYGLRHRNLAQ</sequence>
<accession>A0ABW2J4T6</accession>
<dbReference type="CDD" id="cd06259">
    <property type="entry name" value="YdcF-like"/>
    <property type="match status" value="1"/>
</dbReference>
<feature type="transmembrane region" description="Helical" evidence="1">
    <location>
        <begin position="38"/>
        <end position="63"/>
    </location>
</feature>
<dbReference type="Gene3D" id="3.40.50.620">
    <property type="entry name" value="HUPs"/>
    <property type="match status" value="1"/>
</dbReference>
<evidence type="ECO:0000256" key="1">
    <source>
        <dbReference type="SAM" id="Phobius"/>
    </source>
</evidence>
<keyword evidence="4" id="KW-1185">Reference proteome</keyword>
<dbReference type="PANTHER" id="PTHR30336:SF4">
    <property type="entry name" value="ENVELOPE BIOGENESIS FACTOR ELYC"/>
    <property type="match status" value="1"/>
</dbReference>
<dbReference type="Proteomes" id="UP001596379">
    <property type="component" value="Unassembled WGS sequence"/>
</dbReference>
<dbReference type="InterPro" id="IPR003848">
    <property type="entry name" value="DUF218"/>
</dbReference>
<dbReference type="InterPro" id="IPR014729">
    <property type="entry name" value="Rossmann-like_a/b/a_fold"/>
</dbReference>
<proteinExistence type="predicted"/>
<gene>
    <name evidence="3" type="ORF">ACFQO0_07150</name>
</gene>
<evidence type="ECO:0000313" key="4">
    <source>
        <dbReference type="Proteomes" id="UP001596379"/>
    </source>
</evidence>
<feature type="transmembrane region" description="Helical" evidence="1">
    <location>
        <begin position="12"/>
        <end position="31"/>
    </location>
</feature>
<keyword evidence="1" id="KW-1133">Transmembrane helix</keyword>
<keyword evidence="1" id="KW-0472">Membrane</keyword>
<dbReference type="Pfam" id="PF02698">
    <property type="entry name" value="DUF218"/>
    <property type="match status" value="1"/>
</dbReference>
<dbReference type="RefSeq" id="WP_382233326.1">
    <property type="nucleotide sequence ID" value="NZ_JBHTCC010000001.1"/>
</dbReference>
<keyword evidence="1" id="KW-0812">Transmembrane</keyword>
<feature type="domain" description="DUF218" evidence="2">
    <location>
        <begin position="82"/>
        <end position="243"/>
    </location>
</feature>